<protein>
    <submittedName>
        <fullName evidence="2">Kinase-like protein</fullName>
    </submittedName>
</protein>
<dbReference type="AlphaFoldDB" id="A0A6A6WJ95"/>
<feature type="domain" description="Aminoglycoside phosphotransferase" evidence="1">
    <location>
        <begin position="28"/>
        <end position="240"/>
    </location>
</feature>
<dbReference type="SUPFAM" id="SSF56112">
    <property type="entry name" value="Protein kinase-like (PK-like)"/>
    <property type="match status" value="1"/>
</dbReference>
<dbReference type="PANTHER" id="PTHR21310:SF55">
    <property type="entry name" value="AMINOGLYCOSIDE PHOSPHOTRANSFERASE DOMAIN-CONTAINING PROTEIN"/>
    <property type="match status" value="1"/>
</dbReference>
<sequence length="252" mass="28637">MAASSLALNVLFCHNICIKSGELRSNTEANTQRFIAKHTSIPVPAVHHAFAHGGKTYILMERIHGDTLGSKWTSLSEASRSAILLQLKCMLEELRGLVPPSEGIANVDGGPLHDCRLPFKPSWGPFDTVSDFHLTLRNDVTSAALDHEACSLDPVCIADVKRIIAFHDSVVHRPVFTHGDLNPRNILVRDGKIVAIIDWETAAWMPYYWEYTTIRQDVMRNTWWHREVHKFLQPYESEYAMDSLRRQYFGEL</sequence>
<dbReference type="InterPro" id="IPR011009">
    <property type="entry name" value="Kinase-like_dom_sf"/>
</dbReference>
<evidence type="ECO:0000313" key="2">
    <source>
        <dbReference type="EMBL" id="KAF2762285.1"/>
    </source>
</evidence>
<name>A0A6A6WJ95_9PEZI</name>
<keyword evidence="3" id="KW-1185">Reference proteome</keyword>
<dbReference type="RefSeq" id="XP_033604736.1">
    <property type="nucleotide sequence ID" value="XM_033748978.1"/>
</dbReference>
<dbReference type="CDD" id="cd05120">
    <property type="entry name" value="APH_ChoK_like"/>
    <property type="match status" value="1"/>
</dbReference>
<keyword evidence="2" id="KW-0418">Kinase</keyword>
<dbReference type="PANTHER" id="PTHR21310">
    <property type="entry name" value="AMINOGLYCOSIDE PHOSPHOTRANSFERASE-RELATED-RELATED"/>
    <property type="match status" value="1"/>
</dbReference>
<dbReference type="GeneID" id="54490032"/>
<dbReference type="Gene3D" id="3.90.1200.10">
    <property type="match status" value="1"/>
</dbReference>
<dbReference type="EMBL" id="ML996566">
    <property type="protein sequence ID" value="KAF2762285.1"/>
    <property type="molecule type" value="Genomic_DNA"/>
</dbReference>
<dbReference type="OrthoDB" id="8300194at2759"/>
<organism evidence="2 3">
    <name type="scientific">Pseudovirgaria hyperparasitica</name>
    <dbReference type="NCBI Taxonomy" id="470096"/>
    <lineage>
        <taxon>Eukaryota</taxon>
        <taxon>Fungi</taxon>
        <taxon>Dikarya</taxon>
        <taxon>Ascomycota</taxon>
        <taxon>Pezizomycotina</taxon>
        <taxon>Dothideomycetes</taxon>
        <taxon>Dothideomycetes incertae sedis</taxon>
        <taxon>Acrospermales</taxon>
        <taxon>Acrospermaceae</taxon>
        <taxon>Pseudovirgaria</taxon>
    </lineage>
</organism>
<evidence type="ECO:0000259" key="1">
    <source>
        <dbReference type="Pfam" id="PF01636"/>
    </source>
</evidence>
<proteinExistence type="predicted"/>
<accession>A0A6A6WJ95</accession>
<keyword evidence="2" id="KW-0808">Transferase</keyword>
<dbReference type="InterPro" id="IPR002575">
    <property type="entry name" value="Aminoglycoside_PTrfase"/>
</dbReference>
<dbReference type="GO" id="GO:0016301">
    <property type="term" value="F:kinase activity"/>
    <property type="evidence" value="ECO:0007669"/>
    <property type="project" value="UniProtKB-KW"/>
</dbReference>
<gene>
    <name evidence="2" type="ORF">EJ05DRAFT_530506</name>
</gene>
<dbReference type="InterPro" id="IPR051678">
    <property type="entry name" value="AGP_Transferase"/>
</dbReference>
<reference evidence="2" key="1">
    <citation type="journal article" date="2020" name="Stud. Mycol.">
        <title>101 Dothideomycetes genomes: a test case for predicting lifestyles and emergence of pathogens.</title>
        <authorList>
            <person name="Haridas S."/>
            <person name="Albert R."/>
            <person name="Binder M."/>
            <person name="Bloem J."/>
            <person name="Labutti K."/>
            <person name="Salamov A."/>
            <person name="Andreopoulos B."/>
            <person name="Baker S."/>
            <person name="Barry K."/>
            <person name="Bills G."/>
            <person name="Bluhm B."/>
            <person name="Cannon C."/>
            <person name="Castanera R."/>
            <person name="Culley D."/>
            <person name="Daum C."/>
            <person name="Ezra D."/>
            <person name="Gonzalez J."/>
            <person name="Henrissat B."/>
            <person name="Kuo A."/>
            <person name="Liang C."/>
            <person name="Lipzen A."/>
            <person name="Lutzoni F."/>
            <person name="Magnuson J."/>
            <person name="Mondo S."/>
            <person name="Nolan M."/>
            <person name="Ohm R."/>
            <person name="Pangilinan J."/>
            <person name="Park H.-J."/>
            <person name="Ramirez L."/>
            <person name="Alfaro M."/>
            <person name="Sun H."/>
            <person name="Tritt A."/>
            <person name="Yoshinaga Y."/>
            <person name="Zwiers L.-H."/>
            <person name="Turgeon B."/>
            <person name="Goodwin S."/>
            <person name="Spatafora J."/>
            <person name="Crous P."/>
            <person name="Grigoriev I."/>
        </authorList>
    </citation>
    <scope>NUCLEOTIDE SEQUENCE</scope>
    <source>
        <strain evidence="2">CBS 121739</strain>
    </source>
</reference>
<dbReference type="Pfam" id="PF01636">
    <property type="entry name" value="APH"/>
    <property type="match status" value="1"/>
</dbReference>
<dbReference type="Proteomes" id="UP000799437">
    <property type="component" value="Unassembled WGS sequence"/>
</dbReference>
<evidence type="ECO:0000313" key="3">
    <source>
        <dbReference type="Proteomes" id="UP000799437"/>
    </source>
</evidence>